<gene>
    <name evidence="2" type="ORF">Tco_0628969</name>
</gene>
<sequence>MAQENRKPSRRYTIHHENHHKEDPKITLEDSWGDSNQEANEACLMAVGSQKHLDAFWRKYTRLGLNLGRNVIRLQLYTKRLKYCIHTMETASGFLVTPSGFASDGIRILMMMSKRNRLKEALEDSA</sequence>
<evidence type="ECO:0000313" key="3">
    <source>
        <dbReference type="Proteomes" id="UP001151760"/>
    </source>
</evidence>
<feature type="region of interest" description="Disordered" evidence="1">
    <location>
        <begin position="1"/>
        <end position="26"/>
    </location>
</feature>
<protein>
    <submittedName>
        <fullName evidence="2">Uncharacterized protein</fullName>
    </submittedName>
</protein>
<name>A0ABQ4WRS6_9ASTR</name>
<reference evidence="2" key="2">
    <citation type="submission" date="2022-01" db="EMBL/GenBank/DDBJ databases">
        <authorList>
            <person name="Yamashiro T."/>
            <person name="Shiraishi A."/>
            <person name="Satake H."/>
            <person name="Nakayama K."/>
        </authorList>
    </citation>
    <scope>NUCLEOTIDE SEQUENCE</scope>
</reference>
<evidence type="ECO:0000313" key="2">
    <source>
        <dbReference type="EMBL" id="GJS55607.1"/>
    </source>
</evidence>
<comment type="caution">
    <text evidence="2">The sequence shown here is derived from an EMBL/GenBank/DDBJ whole genome shotgun (WGS) entry which is preliminary data.</text>
</comment>
<organism evidence="2 3">
    <name type="scientific">Tanacetum coccineum</name>
    <dbReference type="NCBI Taxonomy" id="301880"/>
    <lineage>
        <taxon>Eukaryota</taxon>
        <taxon>Viridiplantae</taxon>
        <taxon>Streptophyta</taxon>
        <taxon>Embryophyta</taxon>
        <taxon>Tracheophyta</taxon>
        <taxon>Spermatophyta</taxon>
        <taxon>Magnoliopsida</taxon>
        <taxon>eudicotyledons</taxon>
        <taxon>Gunneridae</taxon>
        <taxon>Pentapetalae</taxon>
        <taxon>asterids</taxon>
        <taxon>campanulids</taxon>
        <taxon>Asterales</taxon>
        <taxon>Asteraceae</taxon>
        <taxon>Asteroideae</taxon>
        <taxon>Anthemideae</taxon>
        <taxon>Anthemidinae</taxon>
        <taxon>Tanacetum</taxon>
    </lineage>
</organism>
<feature type="compositionally biased region" description="Basic and acidic residues" evidence="1">
    <location>
        <begin position="14"/>
        <end position="26"/>
    </location>
</feature>
<dbReference type="Proteomes" id="UP001151760">
    <property type="component" value="Unassembled WGS sequence"/>
</dbReference>
<evidence type="ECO:0000256" key="1">
    <source>
        <dbReference type="SAM" id="MobiDB-lite"/>
    </source>
</evidence>
<dbReference type="EMBL" id="BQNB010008880">
    <property type="protein sequence ID" value="GJS55607.1"/>
    <property type="molecule type" value="Genomic_DNA"/>
</dbReference>
<accession>A0ABQ4WRS6</accession>
<proteinExistence type="predicted"/>
<reference evidence="2" key="1">
    <citation type="journal article" date="2022" name="Int. J. Mol. Sci.">
        <title>Draft Genome of Tanacetum Coccineum: Genomic Comparison of Closely Related Tanacetum-Family Plants.</title>
        <authorList>
            <person name="Yamashiro T."/>
            <person name="Shiraishi A."/>
            <person name="Nakayama K."/>
            <person name="Satake H."/>
        </authorList>
    </citation>
    <scope>NUCLEOTIDE SEQUENCE</scope>
</reference>
<keyword evidence="3" id="KW-1185">Reference proteome</keyword>